<sequence>LLSLLDHHVKDDYYRSALVSATAVLGVDCDCGWKSPLVYTTSLSAIVTVAKMLVLYSAVQARKKAVADLIEAESWAQEDAEDIARSHVELVQEMVNCFMTLSTHGGLPTPMDWVLRLRAYGKKIRGEVTAEGTVQWVGDTILHGYTQYSMPALRSMIHGLVETTRRELERDLLLLDVDELGQLAEGATLLPTIEWDKIVDNPAELRSGFNFFQDKRN</sequence>
<dbReference type="GeneID" id="54347423"/>
<dbReference type="Proteomes" id="UP000800082">
    <property type="component" value="Unassembled WGS sequence"/>
</dbReference>
<keyword evidence="2" id="KW-1185">Reference proteome</keyword>
<evidence type="ECO:0000313" key="1">
    <source>
        <dbReference type="EMBL" id="KAF1925611.1"/>
    </source>
</evidence>
<name>A0A6A5RBJ7_9PLEO</name>
<dbReference type="AlphaFoldDB" id="A0A6A5RBJ7"/>
<dbReference type="OrthoDB" id="5425274at2759"/>
<dbReference type="EMBL" id="ML978982">
    <property type="protein sequence ID" value="KAF1925611.1"/>
    <property type="molecule type" value="Genomic_DNA"/>
</dbReference>
<protein>
    <submittedName>
        <fullName evidence="1">Uncharacterized protein</fullName>
    </submittedName>
</protein>
<feature type="non-terminal residue" evidence="1">
    <location>
        <position position="1"/>
    </location>
</feature>
<proteinExistence type="predicted"/>
<gene>
    <name evidence="1" type="ORF">M421DRAFT_37392</name>
</gene>
<organism evidence="1 2">
    <name type="scientific">Didymella exigua CBS 183.55</name>
    <dbReference type="NCBI Taxonomy" id="1150837"/>
    <lineage>
        <taxon>Eukaryota</taxon>
        <taxon>Fungi</taxon>
        <taxon>Dikarya</taxon>
        <taxon>Ascomycota</taxon>
        <taxon>Pezizomycotina</taxon>
        <taxon>Dothideomycetes</taxon>
        <taxon>Pleosporomycetidae</taxon>
        <taxon>Pleosporales</taxon>
        <taxon>Pleosporineae</taxon>
        <taxon>Didymellaceae</taxon>
        <taxon>Didymella</taxon>
    </lineage>
</organism>
<evidence type="ECO:0000313" key="2">
    <source>
        <dbReference type="Proteomes" id="UP000800082"/>
    </source>
</evidence>
<accession>A0A6A5RBJ7</accession>
<dbReference type="RefSeq" id="XP_033445863.1">
    <property type="nucleotide sequence ID" value="XM_033589775.1"/>
</dbReference>
<feature type="non-terminal residue" evidence="1">
    <location>
        <position position="217"/>
    </location>
</feature>
<reference evidence="1" key="1">
    <citation type="journal article" date="2020" name="Stud. Mycol.">
        <title>101 Dothideomycetes genomes: a test case for predicting lifestyles and emergence of pathogens.</title>
        <authorList>
            <person name="Haridas S."/>
            <person name="Albert R."/>
            <person name="Binder M."/>
            <person name="Bloem J."/>
            <person name="Labutti K."/>
            <person name="Salamov A."/>
            <person name="Andreopoulos B."/>
            <person name="Baker S."/>
            <person name="Barry K."/>
            <person name="Bills G."/>
            <person name="Bluhm B."/>
            <person name="Cannon C."/>
            <person name="Castanera R."/>
            <person name="Culley D."/>
            <person name="Daum C."/>
            <person name="Ezra D."/>
            <person name="Gonzalez J."/>
            <person name="Henrissat B."/>
            <person name="Kuo A."/>
            <person name="Liang C."/>
            <person name="Lipzen A."/>
            <person name="Lutzoni F."/>
            <person name="Magnuson J."/>
            <person name="Mondo S."/>
            <person name="Nolan M."/>
            <person name="Ohm R."/>
            <person name="Pangilinan J."/>
            <person name="Park H.-J."/>
            <person name="Ramirez L."/>
            <person name="Alfaro M."/>
            <person name="Sun H."/>
            <person name="Tritt A."/>
            <person name="Yoshinaga Y."/>
            <person name="Zwiers L.-H."/>
            <person name="Turgeon B."/>
            <person name="Goodwin S."/>
            <person name="Spatafora J."/>
            <person name="Crous P."/>
            <person name="Grigoriev I."/>
        </authorList>
    </citation>
    <scope>NUCLEOTIDE SEQUENCE</scope>
    <source>
        <strain evidence="1">CBS 183.55</strain>
    </source>
</reference>